<sequence length="97" mass="11062">MCPAPVRPNETLMALLMKMKTRDMPSKQKKETSSAIRRLCRRKKKQEAASKDEQEASGRAELMYMNQLSRIFMNAAHTTSSSVNHKVHKTTPSEQLV</sequence>
<keyword evidence="3" id="KW-1185">Reference proteome</keyword>
<dbReference type="Proteomes" id="UP000028990">
    <property type="component" value="Unassembled WGS sequence"/>
</dbReference>
<feature type="region of interest" description="Disordered" evidence="1">
    <location>
        <begin position="20"/>
        <end position="58"/>
    </location>
</feature>
<feature type="compositionally biased region" description="Basic and acidic residues" evidence="1">
    <location>
        <begin position="46"/>
        <end position="58"/>
    </location>
</feature>
<name>A0A091DGW3_FUKDA</name>
<dbReference type="EMBL" id="KN124190">
    <property type="protein sequence ID" value="KFO22041.1"/>
    <property type="molecule type" value="Genomic_DNA"/>
</dbReference>
<feature type="region of interest" description="Disordered" evidence="1">
    <location>
        <begin position="78"/>
        <end position="97"/>
    </location>
</feature>
<evidence type="ECO:0000313" key="3">
    <source>
        <dbReference type="Proteomes" id="UP000028990"/>
    </source>
</evidence>
<evidence type="ECO:0000313" key="2">
    <source>
        <dbReference type="EMBL" id="KFO22041.1"/>
    </source>
</evidence>
<protein>
    <submittedName>
        <fullName evidence="2">Uncharacterized protein</fullName>
    </submittedName>
</protein>
<evidence type="ECO:0000256" key="1">
    <source>
        <dbReference type="SAM" id="MobiDB-lite"/>
    </source>
</evidence>
<organism evidence="2 3">
    <name type="scientific">Fukomys damarensis</name>
    <name type="common">Damaraland mole rat</name>
    <name type="synonym">Cryptomys damarensis</name>
    <dbReference type="NCBI Taxonomy" id="885580"/>
    <lineage>
        <taxon>Eukaryota</taxon>
        <taxon>Metazoa</taxon>
        <taxon>Chordata</taxon>
        <taxon>Craniata</taxon>
        <taxon>Vertebrata</taxon>
        <taxon>Euteleostomi</taxon>
        <taxon>Mammalia</taxon>
        <taxon>Eutheria</taxon>
        <taxon>Euarchontoglires</taxon>
        <taxon>Glires</taxon>
        <taxon>Rodentia</taxon>
        <taxon>Hystricomorpha</taxon>
        <taxon>Bathyergidae</taxon>
        <taxon>Fukomys</taxon>
    </lineage>
</organism>
<proteinExistence type="predicted"/>
<feature type="compositionally biased region" description="Basic and acidic residues" evidence="1">
    <location>
        <begin position="20"/>
        <end position="32"/>
    </location>
</feature>
<gene>
    <name evidence="2" type="ORF">H920_16584</name>
</gene>
<accession>A0A091DGW3</accession>
<dbReference type="AlphaFoldDB" id="A0A091DGW3"/>
<reference evidence="2 3" key="1">
    <citation type="submission" date="2013-11" db="EMBL/GenBank/DDBJ databases">
        <title>The Damaraland mole rat (Fukomys damarensis) genome and evolution of African mole rats.</title>
        <authorList>
            <person name="Gladyshev V.N."/>
            <person name="Fang X."/>
        </authorList>
    </citation>
    <scope>NUCLEOTIDE SEQUENCE [LARGE SCALE GENOMIC DNA]</scope>
    <source>
        <tissue evidence="2">Liver</tissue>
    </source>
</reference>